<reference evidence="1" key="1">
    <citation type="submission" date="2019-08" db="EMBL/GenBank/DDBJ databases">
        <authorList>
            <person name="Kucharzyk K."/>
            <person name="Murdoch R.W."/>
            <person name="Higgins S."/>
            <person name="Loffler F."/>
        </authorList>
    </citation>
    <scope>NUCLEOTIDE SEQUENCE</scope>
</reference>
<protein>
    <submittedName>
        <fullName evidence="1">Uncharacterized protein</fullName>
    </submittedName>
</protein>
<name>A0A645EJQ2_9ZZZZ</name>
<dbReference type="EMBL" id="VSSQ01047671">
    <property type="protein sequence ID" value="MPN01676.1"/>
    <property type="molecule type" value="Genomic_DNA"/>
</dbReference>
<gene>
    <name evidence="1" type="ORF">SDC9_148887</name>
</gene>
<organism evidence="1">
    <name type="scientific">bioreactor metagenome</name>
    <dbReference type="NCBI Taxonomy" id="1076179"/>
    <lineage>
        <taxon>unclassified sequences</taxon>
        <taxon>metagenomes</taxon>
        <taxon>ecological metagenomes</taxon>
    </lineage>
</organism>
<evidence type="ECO:0000313" key="1">
    <source>
        <dbReference type="EMBL" id="MPN01676.1"/>
    </source>
</evidence>
<dbReference type="AlphaFoldDB" id="A0A645EJQ2"/>
<sequence length="146" mass="16401">MGEELFRSKCRSGLHNLDRDSKKVCELCDGLVHMSSTHQKQGVGINRKAQMARPGRAFQKQGLLFLQYSLCRFKEGRMDRPDGCSSLTETKNGRGGLQLQTKDMIKFCFLPLAQADEGMSLLFKGAGEQVEVDSSCCQHFTLVHRE</sequence>
<accession>A0A645EJQ2</accession>
<comment type="caution">
    <text evidence="1">The sequence shown here is derived from an EMBL/GenBank/DDBJ whole genome shotgun (WGS) entry which is preliminary data.</text>
</comment>
<proteinExistence type="predicted"/>